<keyword evidence="2" id="KW-0342">GTP-binding</keyword>
<keyword evidence="2" id="KW-0547">Nucleotide-binding</keyword>
<accession>G0LLA6</accession>
<protein>
    <recommendedName>
        <fullName evidence="2 3">GTP cyclohydrolase III</fullName>
        <ecNumber evidence="2 3">3.5.4.29</ecNumber>
    </recommendedName>
</protein>
<dbReference type="KEGG" id="hwc:Hqrw_2717"/>
<dbReference type="InterPro" id="IPR043128">
    <property type="entry name" value="Rev_trsase/Diguanyl_cyclase"/>
</dbReference>
<dbReference type="NCBIfam" id="NF002587">
    <property type="entry name" value="PRK02240.1"/>
    <property type="match status" value="1"/>
</dbReference>
<dbReference type="GO" id="GO:0043740">
    <property type="term" value="F:GTP cyclohydrolase IIa activity"/>
    <property type="evidence" value="ECO:0007669"/>
    <property type="project" value="UniProtKB-UniRule"/>
</dbReference>
<dbReference type="HAMAP" id="MF_00608">
    <property type="entry name" value="GTP_cyclohydro_3"/>
    <property type="match status" value="1"/>
</dbReference>
<evidence type="ECO:0000256" key="1">
    <source>
        <dbReference type="ARBA" id="ARBA00022801"/>
    </source>
</evidence>
<evidence type="ECO:0000256" key="2">
    <source>
        <dbReference type="HAMAP-Rule" id="MF_00608"/>
    </source>
</evidence>
<gene>
    <name evidence="2 5" type="primary">gch3</name>
    <name evidence="5" type="synonym">arfA</name>
    <name evidence="5" type="ordered locus">Hqrw_2717</name>
</gene>
<organism evidence="5 6">
    <name type="scientific">Haloquadratum walsbyi (strain DSM 16854 / JCM 12705 / C23)</name>
    <dbReference type="NCBI Taxonomy" id="768065"/>
    <lineage>
        <taxon>Archaea</taxon>
        <taxon>Methanobacteriati</taxon>
        <taxon>Methanobacteriota</taxon>
        <taxon>Stenosarchaea group</taxon>
        <taxon>Halobacteria</taxon>
        <taxon>Halobacteriales</taxon>
        <taxon>Haloferacaceae</taxon>
        <taxon>Haloquadratum</taxon>
    </lineage>
</organism>
<dbReference type="OrthoDB" id="25211at2157"/>
<sequence>MSNTFDETVRFSLVQLDDYGPWTVTPAPRRETDLQALQARIYADFADFVGRSDGYAFYNRFDNMLGVVNDISPEEFARFQERIRNRYPVTASVGIGEATTPVEAVRRASEQLQQAGSAQDSNRREALRYGGVSGTTTSPQMTVAHFDIIDVTGTYTDDTNAVDTELAIRDSAMTLRKHLRSEHDSVAQFVGGDNVIAVCPQLSYDTFETILEHVSAEAGVEYQVGIGRGQTAHDAGSDAKHALEVCRESGISAYEVDSTDHTADDETDSMKSGHGRDTVESEWVGE</sequence>
<evidence type="ECO:0000313" key="6">
    <source>
        <dbReference type="Proteomes" id="UP000007954"/>
    </source>
</evidence>
<comment type="function">
    <text evidence="2 3">Catalyzes the formation of 2-amino-5-formylamino-6-ribofuranosylamino-4(3H)-pyrimidinone ribonucleotide monophosphate and inorganic phosphate from GTP. Also has an independent pyrophosphate phosphohydrolase activity.</text>
</comment>
<dbReference type="InterPro" id="IPR007839">
    <property type="entry name" value="GTP_CycHdrlase_3"/>
</dbReference>
<evidence type="ECO:0000256" key="3">
    <source>
        <dbReference type="PIRNR" id="PIRNR009265"/>
    </source>
</evidence>
<dbReference type="Proteomes" id="UP000007954">
    <property type="component" value="Chromosome"/>
</dbReference>
<comment type="catalytic activity">
    <reaction evidence="2 3">
        <text>GTP + 3 H2O = 2-amino-5-formylamino-6-(5-phospho-D-ribosylamino)pyrimidin-4(3H)-one + 2 phosphate + 2 H(+)</text>
        <dbReference type="Rhea" id="RHEA:22468"/>
        <dbReference type="ChEBI" id="CHEBI:15377"/>
        <dbReference type="ChEBI" id="CHEBI:15378"/>
        <dbReference type="ChEBI" id="CHEBI:37565"/>
        <dbReference type="ChEBI" id="CHEBI:43474"/>
        <dbReference type="ChEBI" id="CHEBI:57258"/>
        <dbReference type="EC" id="3.5.4.29"/>
    </reaction>
</comment>
<dbReference type="Pfam" id="PF05165">
    <property type="entry name" value="GCH_III"/>
    <property type="match status" value="1"/>
</dbReference>
<dbReference type="Gene3D" id="3.30.70.270">
    <property type="match status" value="1"/>
</dbReference>
<evidence type="ECO:0000313" key="5">
    <source>
        <dbReference type="EMBL" id="CCC40546.1"/>
    </source>
</evidence>
<dbReference type="GO" id="GO:0005525">
    <property type="term" value="F:GTP binding"/>
    <property type="evidence" value="ECO:0007669"/>
    <property type="project" value="UniProtKB-KW"/>
</dbReference>
<dbReference type="HOGENOM" id="CLU_080076_0_0_2"/>
<dbReference type="EC" id="3.5.4.29" evidence="2 3"/>
<evidence type="ECO:0000256" key="4">
    <source>
        <dbReference type="SAM" id="MobiDB-lite"/>
    </source>
</evidence>
<dbReference type="PANTHER" id="PTHR42202">
    <property type="entry name" value="GTP CYCLOHYDROLASE III"/>
    <property type="match status" value="1"/>
</dbReference>
<dbReference type="GeneID" id="12447454"/>
<dbReference type="RefSeq" id="WP_011571668.1">
    <property type="nucleotide sequence ID" value="NC_017459.1"/>
</dbReference>
<dbReference type="PIRSF" id="PIRSF009265">
    <property type="entry name" value="GTP_cyclohydro_3"/>
    <property type="match status" value="1"/>
</dbReference>
<feature type="compositionally biased region" description="Basic and acidic residues" evidence="4">
    <location>
        <begin position="258"/>
        <end position="279"/>
    </location>
</feature>
<reference evidence="5 6" key="1">
    <citation type="journal article" date="2011" name="PLoS ONE">
        <title>Haloquadratum walsbyi: limited diversity in a global pond.</title>
        <authorList>
            <person name="Dyall-Smith M."/>
            <person name="Pfeiffer F."/>
            <person name="Klee K."/>
            <person name="Palm P."/>
            <person name="Gross K."/>
            <person name="Schuster S.C."/>
            <person name="Rampp M."/>
            <person name="Oesterhelt D."/>
        </authorList>
    </citation>
    <scope>NUCLEOTIDE SEQUENCE [LARGE SCALE GENOMIC DNA]</scope>
    <source>
        <strain evidence="6">DSM 16854 / JCM 12705 / C23</strain>
    </source>
</reference>
<comment type="similarity">
    <text evidence="2 3">Belongs to the archaeal-type GTP cyclohydrolase family.</text>
</comment>
<dbReference type="InterPro" id="IPR029787">
    <property type="entry name" value="Nucleotide_cyclase"/>
</dbReference>
<name>G0LLA6_HALWC</name>
<dbReference type="AlphaFoldDB" id="G0LLA6"/>
<dbReference type="PANTHER" id="PTHR42202:SF1">
    <property type="entry name" value="GTP CYCLOHYDROLASE III"/>
    <property type="match status" value="1"/>
</dbReference>
<keyword evidence="1 2" id="KW-0378">Hydrolase</keyword>
<dbReference type="EMBL" id="FR746099">
    <property type="protein sequence ID" value="CCC40546.1"/>
    <property type="molecule type" value="Genomic_DNA"/>
</dbReference>
<dbReference type="Gene3D" id="3.30.70.1230">
    <property type="entry name" value="Nucleotide cyclase"/>
    <property type="match status" value="1"/>
</dbReference>
<feature type="region of interest" description="Disordered" evidence="4">
    <location>
        <begin position="254"/>
        <end position="286"/>
    </location>
</feature>
<proteinExistence type="inferred from homology"/>